<evidence type="ECO:0000256" key="6">
    <source>
        <dbReference type="ARBA" id="ARBA00022884"/>
    </source>
</evidence>
<dbReference type="CDD" id="cd17958">
    <property type="entry name" value="DEADc_DDX43_DDX53"/>
    <property type="match status" value="1"/>
</dbReference>
<dbReference type="PANTHER" id="PTHR47958">
    <property type="entry name" value="ATP-DEPENDENT RNA HELICASE DBP3"/>
    <property type="match status" value="1"/>
</dbReference>
<evidence type="ECO:0000256" key="1">
    <source>
        <dbReference type="ARBA" id="ARBA00012552"/>
    </source>
</evidence>
<evidence type="ECO:0000259" key="12">
    <source>
        <dbReference type="PROSITE" id="PS51192"/>
    </source>
</evidence>
<dbReference type="Pfam" id="PF00270">
    <property type="entry name" value="DEAD"/>
    <property type="match status" value="1"/>
</dbReference>
<feature type="compositionally biased region" description="Basic and acidic residues" evidence="11">
    <location>
        <begin position="26"/>
        <end position="50"/>
    </location>
</feature>
<dbReference type="Pfam" id="PF00271">
    <property type="entry name" value="Helicase_C"/>
    <property type="match status" value="1"/>
</dbReference>
<dbReference type="FunFam" id="3.30.1370.10:FF:000083">
    <property type="entry name" value="DEAD (Asp-Glu-Ala-Asp) box polypeptide 43"/>
    <property type="match status" value="1"/>
</dbReference>
<dbReference type="CDD" id="cd18787">
    <property type="entry name" value="SF2_C_DEAD"/>
    <property type="match status" value="1"/>
</dbReference>
<dbReference type="PROSITE" id="PS51192">
    <property type="entry name" value="HELICASE_ATP_BIND_1"/>
    <property type="match status" value="1"/>
</dbReference>
<comment type="catalytic activity">
    <reaction evidence="7">
        <text>ATP + H2O = ADP + phosphate + H(+)</text>
        <dbReference type="Rhea" id="RHEA:13065"/>
        <dbReference type="ChEBI" id="CHEBI:15377"/>
        <dbReference type="ChEBI" id="CHEBI:15378"/>
        <dbReference type="ChEBI" id="CHEBI:30616"/>
        <dbReference type="ChEBI" id="CHEBI:43474"/>
        <dbReference type="ChEBI" id="CHEBI:456216"/>
        <dbReference type="EC" id="3.6.4.13"/>
    </reaction>
</comment>
<keyword evidence="3 10" id="KW-0378">Hydrolase</keyword>
<protein>
    <recommendedName>
        <fullName evidence="1">RNA helicase</fullName>
        <ecNumber evidence="1">3.6.4.13</ecNumber>
    </recommendedName>
</protein>
<dbReference type="CTD" id="55510"/>
<keyword evidence="6 8" id="KW-0694">RNA-binding</keyword>
<dbReference type="InterPro" id="IPR036612">
    <property type="entry name" value="KH_dom_type_1_sf"/>
</dbReference>
<dbReference type="InterPro" id="IPR014001">
    <property type="entry name" value="Helicase_ATP-bd"/>
</dbReference>
<evidence type="ECO:0000259" key="13">
    <source>
        <dbReference type="PROSITE" id="PS51194"/>
    </source>
</evidence>
<reference evidence="15" key="1">
    <citation type="submission" date="2023-09" db="UniProtKB">
        <authorList>
            <consortium name="Ensembl"/>
        </authorList>
    </citation>
    <scope>IDENTIFICATION</scope>
</reference>
<feature type="short sequence motif" description="Q motif" evidence="9">
    <location>
        <begin position="240"/>
        <end position="268"/>
    </location>
</feature>
<dbReference type="SMART" id="SM00487">
    <property type="entry name" value="DEXDc"/>
    <property type="match status" value="1"/>
</dbReference>
<evidence type="ECO:0000256" key="4">
    <source>
        <dbReference type="ARBA" id="ARBA00022806"/>
    </source>
</evidence>
<dbReference type="GeneID" id="109702428"/>
<dbReference type="PROSITE" id="PS51195">
    <property type="entry name" value="Q_MOTIF"/>
    <property type="match status" value="1"/>
</dbReference>
<dbReference type="InterPro" id="IPR001650">
    <property type="entry name" value="Helicase_C-like"/>
</dbReference>
<reference evidence="17" key="2">
    <citation type="submission" date="2025-04" db="UniProtKB">
        <authorList>
            <consortium name="RefSeq"/>
        </authorList>
    </citation>
    <scope>IDENTIFICATION</scope>
    <source>
        <tissue evidence="17">Leukocyte</tissue>
    </source>
</reference>
<dbReference type="GO" id="GO:0003723">
    <property type="term" value="F:RNA binding"/>
    <property type="evidence" value="ECO:0007669"/>
    <property type="project" value="UniProtKB-UniRule"/>
</dbReference>
<dbReference type="EC" id="3.6.4.13" evidence="1"/>
<dbReference type="SUPFAM" id="SSF52540">
    <property type="entry name" value="P-loop containing nucleoside triphosphate hydrolases"/>
    <property type="match status" value="1"/>
</dbReference>
<keyword evidence="4 10" id="KW-0347">Helicase</keyword>
<keyword evidence="2 10" id="KW-0547">Nucleotide-binding</keyword>
<evidence type="ECO:0000256" key="10">
    <source>
        <dbReference type="RuleBase" id="RU000492"/>
    </source>
</evidence>
<dbReference type="FunFam" id="3.40.50.300:FF:000008">
    <property type="entry name" value="ATP-dependent RNA helicase RhlB"/>
    <property type="match status" value="1"/>
</dbReference>
<dbReference type="InterPro" id="IPR011545">
    <property type="entry name" value="DEAD/DEAH_box_helicase_dom"/>
</dbReference>
<dbReference type="PROSITE" id="PS51194">
    <property type="entry name" value="HELICASE_CTER"/>
    <property type="match status" value="1"/>
</dbReference>
<dbReference type="InterPro" id="IPR004087">
    <property type="entry name" value="KH_dom"/>
</dbReference>
<evidence type="ECO:0000256" key="2">
    <source>
        <dbReference type="ARBA" id="ARBA00022741"/>
    </source>
</evidence>
<dbReference type="CDD" id="cd22430">
    <property type="entry name" value="KH-I_DDX43_DDX53"/>
    <property type="match status" value="1"/>
</dbReference>
<gene>
    <name evidence="15 17" type="primary">Ddx43</name>
</gene>
<comment type="similarity">
    <text evidence="10">Belongs to the DEAD box helicase family.</text>
</comment>
<evidence type="ECO:0000256" key="3">
    <source>
        <dbReference type="ARBA" id="ARBA00022801"/>
    </source>
</evidence>
<dbReference type="InterPro" id="IPR000629">
    <property type="entry name" value="RNA-helicase_DEAD-box_CS"/>
</dbReference>
<evidence type="ECO:0000256" key="11">
    <source>
        <dbReference type="SAM" id="MobiDB-lite"/>
    </source>
</evidence>
<dbReference type="SMART" id="SM00490">
    <property type="entry name" value="HELICc"/>
    <property type="match status" value="1"/>
</dbReference>
<accession>A0A8B7WIB1</accession>
<organism evidence="17">
    <name type="scientific">Castor canadensis</name>
    <name type="common">American beaver</name>
    <dbReference type="NCBI Taxonomy" id="51338"/>
    <lineage>
        <taxon>Eukaryota</taxon>
        <taxon>Metazoa</taxon>
        <taxon>Chordata</taxon>
        <taxon>Craniata</taxon>
        <taxon>Vertebrata</taxon>
        <taxon>Euteleostomi</taxon>
        <taxon>Mammalia</taxon>
        <taxon>Eutheria</taxon>
        <taxon>Euarchontoglires</taxon>
        <taxon>Glires</taxon>
        <taxon>Rodentia</taxon>
        <taxon>Castorimorpha</taxon>
        <taxon>Castoridae</taxon>
        <taxon>Castor</taxon>
    </lineage>
</organism>
<dbReference type="RefSeq" id="XP_020043364.1">
    <property type="nucleotide sequence ID" value="XM_020187775.1"/>
</dbReference>
<dbReference type="Gene3D" id="3.40.50.300">
    <property type="entry name" value="P-loop containing nucleotide triphosphate hydrolases"/>
    <property type="match status" value="2"/>
</dbReference>
<evidence type="ECO:0000256" key="5">
    <source>
        <dbReference type="ARBA" id="ARBA00022840"/>
    </source>
</evidence>
<evidence type="ECO:0000313" key="16">
    <source>
        <dbReference type="Proteomes" id="UP001732720"/>
    </source>
</evidence>
<dbReference type="GO" id="GO:0016787">
    <property type="term" value="F:hydrolase activity"/>
    <property type="evidence" value="ECO:0007669"/>
    <property type="project" value="UniProtKB-KW"/>
</dbReference>
<dbReference type="Pfam" id="PF00013">
    <property type="entry name" value="KH_1"/>
    <property type="match status" value="1"/>
</dbReference>
<feature type="domain" description="DEAD-box RNA helicase Q" evidence="14">
    <location>
        <begin position="240"/>
        <end position="268"/>
    </location>
</feature>
<dbReference type="PROSITE" id="PS50084">
    <property type="entry name" value="KH_TYPE_1"/>
    <property type="match status" value="1"/>
</dbReference>
<dbReference type="AlphaFoldDB" id="A0A8B7WIB1"/>
<dbReference type="GO" id="GO:0061614">
    <property type="term" value="P:miRNA transcription"/>
    <property type="evidence" value="ECO:0007669"/>
    <property type="project" value="UniProtKB-ARBA"/>
</dbReference>
<dbReference type="InterPro" id="IPR004088">
    <property type="entry name" value="KH_dom_type_1"/>
</dbReference>
<evidence type="ECO:0000313" key="17">
    <source>
        <dbReference type="RefSeq" id="XP_020043364.1"/>
    </source>
</evidence>
<dbReference type="SMART" id="SM00322">
    <property type="entry name" value="KH"/>
    <property type="match status" value="1"/>
</dbReference>
<dbReference type="PROSITE" id="PS00039">
    <property type="entry name" value="DEAD_ATP_HELICASE"/>
    <property type="match status" value="1"/>
</dbReference>
<dbReference type="Proteomes" id="UP001732720">
    <property type="component" value="Chromosome 1"/>
</dbReference>
<evidence type="ECO:0000256" key="9">
    <source>
        <dbReference type="PROSITE-ProRule" id="PRU00552"/>
    </source>
</evidence>
<evidence type="ECO:0000256" key="7">
    <source>
        <dbReference type="ARBA" id="ARBA00047984"/>
    </source>
</evidence>
<dbReference type="OrthoDB" id="196131at2759"/>
<evidence type="ECO:0000259" key="14">
    <source>
        <dbReference type="PROSITE" id="PS51195"/>
    </source>
</evidence>
<keyword evidence="5 10" id="KW-0067">ATP-binding</keyword>
<sequence length="643" mass="72211">MSRQEAGANASRWVGASRRSSTAYRTQERRPTEESNRRGRGGSRGDRGSGGRDSSGPPEPGAAGRREPPLCFGLKDDLVGVVIGRGGSKIREIQNTTNTRIQIIKGNPEAEVKIFGSKAMQTKAKAVIDNFVKKHENYNSGRRFDGAFKPSVRRDVSTNDNGTEDQPLIDWDQIREDALKWEKKKWADLPPIKKNFYIESATTSSMSQAQIDSWRKENFNITCDDLKDGEKRSIPSPTCKFEDAFQSYPEVMENIKKAGFQNPTPIQSQSWPIVLQGIDLIGVAQTGTGKTLSYLMPGFIHLDSQPVAREKRNGPGMLVLTPTRELALQVEAECSKYSYKGLKSVCIYGGGDRDGQIQDVSKGVDIIIATPGRLNDLQMNNYVNLKSVTYLVLDEADKMLDMGFEPQIMKILLDVRPDRQTIMTSATWPSAVRRLAQSYLKEPMIVYVGTLDLVAVSSVKQNIIITTEEEKRTHIQTFLESMSPKDKVIVFVSRKAVADHLSSDLILQQISVESLHGNREQSDREKALENFKTGKVRILIATDLASRGLDVQDITHVYNYDFPRNIEEYVHRVGRTGRAGRTGMSITLITRNDWRVATELINILKRANQSIPEELVLMAERYKANKLKRETEKKMGRPQGKFH</sequence>
<dbReference type="KEGG" id="ccan:109702428"/>
<feature type="region of interest" description="Disordered" evidence="11">
    <location>
        <begin position="1"/>
        <end position="70"/>
    </location>
</feature>
<dbReference type="GO" id="GO:0003724">
    <property type="term" value="F:RNA helicase activity"/>
    <property type="evidence" value="ECO:0007669"/>
    <property type="project" value="UniProtKB-EC"/>
</dbReference>
<evidence type="ECO:0000313" key="15">
    <source>
        <dbReference type="Ensembl" id="ENSCCNP00000004614.1"/>
    </source>
</evidence>
<keyword evidence="16" id="KW-1185">Reference proteome</keyword>
<proteinExistence type="inferred from homology"/>
<feature type="domain" description="Helicase ATP-binding" evidence="12">
    <location>
        <begin position="271"/>
        <end position="446"/>
    </location>
</feature>
<dbReference type="InterPro" id="IPR027417">
    <property type="entry name" value="P-loop_NTPase"/>
</dbReference>
<feature type="domain" description="Helicase C-terminal" evidence="13">
    <location>
        <begin position="458"/>
        <end position="619"/>
    </location>
</feature>
<dbReference type="FunFam" id="3.40.50.300:FF:000079">
    <property type="entry name" value="probable ATP-dependent RNA helicase DDX17"/>
    <property type="match status" value="1"/>
</dbReference>
<dbReference type="GO" id="GO:0000381">
    <property type="term" value="P:regulation of alternative mRNA splicing, via spliceosome"/>
    <property type="evidence" value="ECO:0007669"/>
    <property type="project" value="UniProtKB-ARBA"/>
</dbReference>
<evidence type="ECO:0000256" key="8">
    <source>
        <dbReference type="PROSITE-ProRule" id="PRU00117"/>
    </source>
</evidence>
<dbReference type="Gene3D" id="3.30.1370.10">
    <property type="entry name" value="K Homology domain, type 1"/>
    <property type="match status" value="1"/>
</dbReference>
<dbReference type="Ensembl" id="ENSCCNT00000006074.1">
    <property type="protein sequence ID" value="ENSCCNP00000004614.1"/>
    <property type="gene ID" value="ENSCCNG00000004910.1"/>
</dbReference>
<dbReference type="InterPro" id="IPR014014">
    <property type="entry name" value="RNA_helicase_DEAD_Q_motif"/>
</dbReference>
<dbReference type="GO" id="GO:0005524">
    <property type="term" value="F:ATP binding"/>
    <property type="evidence" value="ECO:0007669"/>
    <property type="project" value="UniProtKB-KW"/>
</dbReference>
<dbReference type="GO" id="GO:0045445">
    <property type="term" value="P:myoblast differentiation"/>
    <property type="evidence" value="ECO:0007669"/>
    <property type="project" value="UniProtKB-ARBA"/>
</dbReference>
<name>A0A8B7WIB1_CASCN</name>
<dbReference type="SUPFAM" id="SSF54791">
    <property type="entry name" value="Eukaryotic type KH-domain (KH-domain type I)"/>
    <property type="match status" value="1"/>
</dbReference>
<dbReference type="GO" id="GO:0000380">
    <property type="term" value="P:alternative mRNA splicing, via spliceosome"/>
    <property type="evidence" value="ECO:0007669"/>
    <property type="project" value="UniProtKB-ARBA"/>
</dbReference>